<dbReference type="AlphaFoldDB" id="A0A7T0LMA2"/>
<dbReference type="EMBL" id="CP063989">
    <property type="protein sequence ID" value="QPL06397.1"/>
    <property type="molecule type" value="Genomic_DNA"/>
</dbReference>
<dbReference type="PROSITE" id="PS50975">
    <property type="entry name" value="ATP_GRASP"/>
    <property type="match status" value="1"/>
</dbReference>
<dbReference type="SUPFAM" id="SSF56059">
    <property type="entry name" value="Glutathione synthetase ATP-binding domain-like"/>
    <property type="match status" value="1"/>
</dbReference>
<accession>A0A7T0LMA2</accession>
<dbReference type="Pfam" id="PF02786">
    <property type="entry name" value="CPSase_L_D2"/>
    <property type="match status" value="1"/>
</dbReference>
<dbReference type="GO" id="GO:0005524">
    <property type="term" value="F:ATP binding"/>
    <property type="evidence" value="ECO:0007669"/>
    <property type="project" value="UniProtKB-UniRule"/>
</dbReference>
<dbReference type="Gene3D" id="3.30.470.20">
    <property type="entry name" value="ATP-grasp fold, B domain"/>
    <property type="match status" value="1"/>
</dbReference>
<keyword evidence="3" id="KW-0436">Ligase</keyword>
<name>A0A7T0LMA2_9ACTO</name>
<keyword evidence="4" id="KW-1185">Reference proteome</keyword>
<dbReference type="Proteomes" id="UP000594637">
    <property type="component" value="Chromosome"/>
</dbReference>
<keyword evidence="1" id="KW-0547">Nucleotide-binding</keyword>
<evidence type="ECO:0000256" key="1">
    <source>
        <dbReference type="PROSITE-ProRule" id="PRU00409"/>
    </source>
</evidence>
<dbReference type="InterPro" id="IPR011761">
    <property type="entry name" value="ATP-grasp"/>
</dbReference>
<dbReference type="GO" id="GO:0016874">
    <property type="term" value="F:ligase activity"/>
    <property type="evidence" value="ECO:0007669"/>
    <property type="project" value="UniProtKB-KW"/>
</dbReference>
<reference evidence="3 4" key="1">
    <citation type="submission" date="2020-11" db="EMBL/GenBank/DDBJ databases">
        <title>Actinomyces sp. ZJ750.</title>
        <authorList>
            <person name="Zhou J."/>
        </authorList>
    </citation>
    <scope>NUCLEOTIDE SEQUENCE [LARGE SCALE GENOMIC DNA]</scope>
    <source>
        <strain evidence="3 4">ZJ750</strain>
    </source>
</reference>
<protein>
    <submittedName>
        <fullName evidence="3">Carboxylate--amine ligase</fullName>
    </submittedName>
</protein>
<keyword evidence="1" id="KW-0067">ATP-binding</keyword>
<evidence type="ECO:0000259" key="2">
    <source>
        <dbReference type="PROSITE" id="PS50975"/>
    </source>
</evidence>
<proteinExistence type="predicted"/>
<dbReference type="KEGG" id="arep:ID810_05795"/>
<organism evidence="3 4">
    <name type="scientific">Actinomyces respiraculi</name>
    <dbReference type="NCBI Taxonomy" id="2744574"/>
    <lineage>
        <taxon>Bacteria</taxon>
        <taxon>Bacillati</taxon>
        <taxon>Actinomycetota</taxon>
        <taxon>Actinomycetes</taxon>
        <taxon>Actinomycetales</taxon>
        <taxon>Actinomycetaceae</taxon>
        <taxon>Actinomyces</taxon>
    </lineage>
</organism>
<dbReference type="InterPro" id="IPR005479">
    <property type="entry name" value="CPAse_ATP-bd"/>
</dbReference>
<evidence type="ECO:0000313" key="3">
    <source>
        <dbReference type="EMBL" id="QPL06397.1"/>
    </source>
</evidence>
<dbReference type="GO" id="GO:0046872">
    <property type="term" value="F:metal ion binding"/>
    <property type="evidence" value="ECO:0007669"/>
    <property type="project" value="InterPro"/>
</dbReference>
<evidence type="ECO:0000313" key="4">
    <source>
        <dbReference type="Proteomes" id="UP000594637"/>
    </source>
</evidence>
<dbReference type="RefSeq" id="WP_166855054.1">
    <property type="nucleotide sequence ID" value="NZ_CP063989.1"/>
</dbReference>
<gene>
    <name evidence="3" type="ORF">ID810_05795</name>
</gene>
<feature type="domain" description="ATP-grasp" evidence="2">
    <location>
        <begin position="122"/>
        <end position="325"/>
    </location>
</feature>
<sequence>MRPDVLPVIVSGEQSAYALARLMHEATGSRVLCVSPQPIEAITRSSFIDVHRVPLRQDDDALCATLEEIRDAHVGRTLVVMANHDNFARFAAVHRERLGERVIMPYPSLDVFDAVQDKGRFSEICRAQGIPTPPDTVVDLADPQEGEWTAPQVDLRFPVVAKAIDALDYARVSFEGKAKVFFVDSQDELDALWAPMRAAGFTGRFLVQERIPGDDTCGVSLTSYVDSHGRVTLRSSARVLVEDHDPTAIGNPIAMLVEDYPQMHEQIESFFRAVGYTGFANVDVKVDPRDGAHYFFEINPRMGRNCYYVRAGGINLMEPMLADLVDGRSLEPRRAAAPAVYSLIPRRLIYRYLREPGLASRVRAVIRRSGVHDPMLNPEEKNVRRAVVVHLQRLNYYRKLNRFYPRPEGLYC</sequence>